<proteinExistence type="inferred from homology"/>
<gene>
    <name evidence="4 6" type="primary">rpsF</name>
    <name evidence="6" type="ORF">DP065_01615</name>
</gene>
<dbReference type="InterPro" id="IPR014717">
    <property type="entry name" value="Transl_elong_EF1B/ribsomal_bS6"/>
</dbReference>
<comment type="similarity">
    <text evidence="1 4">Belongs to the bacterial ribosomal protein bS6 family.</text>
</comment>
<dbReference type="CDD" id="cd00473">
    <property type="entry name" value="bS6"/>
    <property type="match status" value="1"/>
</dbReference>
<comment type="function">
    <text evidence="2 4">Binds together with bS18 to 16S ribosomal RNA.</text>
</comment>
<dbReference type="InterPro" id="IPR000529">
    <property type="entry name" value="Ribosomal_bS6"/>
</dbReference>
<organism evidence="6 7">
    <name type="scientific">[Mycoplasma] anseris</name>
    <dbReference type="NCBI Taxonomy" id="92400"/>
    <lineage>
        <taxon>Bacteria</taxon>
        <taxon>Bacillati</taxon>
        <taxon>Mycoplasmatota</taxon>
        <taxon>Mycoplasmoidales</taxon>
        <taxon>Metamycoplasmataceae</taxon>
        <taxon>Metamycoplasma</taxon>
    </lineage>
</organism>
<evidence type="ECO:0000256" key="4">
    <source>
        <dbReference type="HAMAP-Rule" id="MF_00360"/>
    </source>
</evidence>
<dbReference type="Proteomes" id="UP000250218">
    <property type="component" value="Chromosome"/>
</dbReference>
<protein>
    <recommendedName>
        <fullName evidence="3 4">Small ribosomal subunit protein bS6</fullName>
    </recommendedName>
</protein>
<dbReference type="EMBL" id="CP030140">
    <property type="protein sequence ID" value="AWX69449.1"/>
    <property type="molecule type" value="Genomic_DNA"/>
</dbReference>
<feature type="compositionally biased region" description="Basic residues" evidence="5">
    <location>
        <begin position="130"/>
        <end position="143"/>
    </location>
</feature>
<sequence>MSNYEIMILTNPQATDQEVKELLLSVLDPKNTKIEKLERTELAYSINKLTRASYYLINAKLEPQVIAELTRKLNINKFVIRSLIINLDSEKGMKPRKMRKATRKFDNRKRVEKQEESTKDETEQNEIKKERKPRTRKTAPKAE</sequence>
<dbReference type="RefSeq" id="WP_033178494.1">
    <property type="nucleotide sequence ID" value="NZ_CP030140.1"/>
</dbReference>
<dbReference type="GO" id="GO:1990904">
    <property type="term" value="C:ribonucleoprotein complex"/>
    <property type="evidence" value="ECO:0007669"/>
    <property type="project" value="UniProtKB-KW"/>
</dbReference>
<evidence type="ECO:0000256" key="3">
    <source>
        <dbReference type="ARBA" id="ARBA00035294"/>
    </source>
</evidence>
<feature type="region of interest" description="Disordered" evidence="5">
    <location>
        <begin position="91"/>
        <end position="143"/>
    </location>
</feature>
<evidence type="ECO:0000313" key="7">
    <source>
        <dbReference type="Proteomes" id="UP000250218"/>
    </source>
</evidence>
<keyword evidence="4" id="KW-0687">Ribonucleoprotein</keyword>
<keyword evidence="7" id="KW-1185">Reference proteome</keyword>
<dbReference type="InterPro" id="IPR020814">
    <property type="entry name" value="Ribosomal_S6_plastid/chlpt"/>
</dbReference>
<dbReference type="AlphaFoldDB" id="A0A2Z4ND24"/>
<keyword evidence="4" id="KW-0694">RNA-binding</keyword>
<dbReference type="GO" id="GO:0006412">
    <property type="term" value="P:translation"/>
    <property type="evidence" value="ECO:0007669"/>
    <property type="project" value="UniProtKB-UniRule"/>
</dbReference>
<dbReference type="GO" id="GO:0019843">
    <property type="term" value="F:rRNA binding"/>
    <property type="evidence" value="ECO:0007669"/>
    <property type="project" value="UniProtKB-UniRule"/>
</dbReference>
<dbReference type="Pfam" id="PF01250">
    <property type="entry name" value="Ribosomal_S6"/>
    <property type="match status" value="1"/>
</dbReference>
<dbReference type="Gene3D" id="3.30.70.60">
    <property type="match status" value="1"/>
</dbReference>
<keyword evidence="4 6" id="KW-0689">Ribosomal protein</keyword>
<dbReference type="GO" id="GO:0005840">
    <property type="term" value="C:ribosome"/>
    <property type="evidence" value="ECO:0007669"/>
    <property type="project" value="UniProtKB-KW"/>
</dbReference>
<evidence type="ECO:0000313" key="6">
    <source>
        <dbReference type="EMBL" id="AWX69449.1"/>
    </source>
</evidence>
<dbReference type="GO" id="GO:0003735">
    <property type="term" value="F:structural constituent of ribosome"/>
    <property type="evidence" value="ECO:0007669"/>
    <property type="project" value="InterPro"/>
</dbReference>
<dbReference type="SUPFAM" id="SSF54995">
    <property type="entry name" value="Ribosomal protein S6"/>
    <property type="match status" value="1"/>
</dbReference>
<dbReference type="HAMAP" id="MF_00360">
    <property type="entry name" value="Ribosomal_bS6"/>
    <property type="match status" value="1"/>
</dbReference>
<evidence type="ECO:0000256" key="5">
    <source>
        <dbReference type="SAM" id="MobiDB-lite"/>
    </source>
</evidence>
<feature type="compositionally biased region" description="Basic and acidic residues" evidence="5">
    <location>
        <begin position="103"/>
        <end position="129"/>
    </location>
</feature>
<evidence type="ECO:0000256" key="1">
    <source>
        <dbReference type="ARBA" id="ARBA00009512"/>
    </source>
</evidence>
<keyword evidence="4" id="KW-0699">rRNA-binding</keyword>
<dbReference type="KEGG" id="mane:DP065_01615"/>
<name>A0A2Z4ND24_9BACT</name>
<dbReference type="InterPro" id="IPR035980">
    <property type="entry name" value="Ribosomal_bS6_sf"/>
</dbReference>
<evidence type="ECO:0000256" key="2">
    <source>
        <dbReference type="ARBA" id="ARBA00035104"/>
    </source>
</evidence>
<dbReference type="NCBIfam" id="TIGR00166">
    <property type="entry name" value="S6"/>
    <property type="match status" value="1"/>
</dbReference>
<accession>A0A2Z4ND24</accession>
<reference evidence="7" key="1">
    <citation type="submission" date="2018-06" db="EMBL/GenBank/DDBJ databases">
        <title>Complete genome sequences of Mycoplasma anatis, M. anseris and M. cloacale type strains.</title>
        <authorList>
            <person name="Grozner D."/>
            <person name="Forro B."/>
            <person name="Sulyok K.M."/>
            <person name="Marton S."/>
            <person name="Kreizinger Z."/>
            <person name="Banyai K."/>
            <person name="Gyuranecz M."/>
        </authorList>
    </citation>
    <scope>NUCLEOTIDE SEQUENCE [LARGE SCALE GENOMIC DNA]</scope>
    <source>
        <strain evidence="7">ATCC 49234</strain>
    </source>
</reference>